<dbReference type="Proteomes" id="UP000005239">
    <property type="component" value="Unassembled WGS sequence"/>
</dbReference>
<feature type="region of interest" description="Disordered" evidence="1">
    <location>
        <begin position="959"/>
        <end position="1012"/>
    </location>
</feature>
<dbReference type="InterPro" id="IPR008042">
    <property type="entry name" value="Retrotrans_Pao"/>
</dbReference>
<evidence type="ECO:0000256" key="1">
    <source>
        <dbReference type="SAM" id="MobiDB-lite"/>
    </source>
</evidence>
<reference evidence="2" key="2">
    <citation type="submission" date="2022-06" db="UniProtKB">
        <authorList>
            <consortium name="EnsemblMetazoa"/>
        </authorList>
    </citation>
    <scope>IDENTIFICATION</scope>
    <source>
        <strain evidence="2">PS312</strain>
    </source>
</reference>
<feature type="compositionally biased region" description="Polar residues" evidence="1">
    <location>
        <begin position="1753"/>
        <end position="1775"/>
    </location>
</feature>
<feature type="compositionally biased region" description="Basic and acidic residues" evidence="1">
    <location>
        <begin position="997"/>
        <end position="1012"/>
    </location>
</feature>
<dbReference type="PANTHER" id="PTHR22955:SF65">
    <property type="entry name" value="INTEGRASE CATALYTIC DOMAIN-CONTAINING PROTEIN"/>
    <property type="match status" value="1"/>
</dbReference>
<dbReference type="OrthoDB" id="5984724at2759"/>
<feature type="compositionally biased region" description="Basic and acidic residues" evidence="1">
    <location>
        <begin position="538"/>
        <end position="549"/>
    </location>
</feature>
<accession>A0A8R1YDC4</accession>
<feature type="compositionally biased region" description="Polar residues" evidence="1">
    <location>
        <begin position="740"/>
        <end position="755"/>
    </location>
</feature>
<feature type="region of interest" description="Disordered" evidence="1">
    <location>
        <begin position="1744"/>
        <end position="1802"/>
    </location>
</feature>
<feature type="compositionally biased region" description="Polar residues" evidence="1">
    <location>
        <begin position="228"/>
        <end position="257"/>
    </location>
</feature>
<dbReference type="PANTHER" id="PTHR22955">
    <property type="entry name" value="RETROTRANSPOSON"/>
    <property type="match status" value="1"/>
</dbReference>
<feature type="region of interest" description="Disordered" evidence="1">
    <location>
        <begin position="729"/>
        <end position="755"/>
    </location>
</feature>
<reference evidence="3" key="1">
    <citation type="journal article" date="2008" name="Nat. Genet.">
        <title>The Pristionchus pacificus genome provides a unique perspective on nematode lifestyle and parasitism.</title>
        <authorList>
            <person name="Dieterich C."/>
            <person name="Clifton S.W."/>
            <person name="Schuster L.N."/>
            <person name="Chinwalla A."/>
            <person name="Delehaunty K."/>
            <person name="Dinkelacker I."/>
            <person name="Fulton L."/>
            <person name="Fulton R."/>
            <person name="Godfrey J."/>
            <person name="Minx P."/>
            <person name="Mitreva M."/>
            <person name="Roeseler W."/>
            <person name="Tian H."/>
            <person name="Witte H."/>
            <person name="Yang S.P."/>
            <person name="Wilson R.K."/>
            <person name="Sommer R.J."/>
        </authorList>
    </citation>
    <scope>NUCLEOTIDE SEQUENCE [LARGE SCALE GENOMIC DNA]</scope>
    <source>
        <strain evidence="3">PS312</strain>
    </source>
</reference>
<gene>
    <name evidence="2" type="primary">WBGene00094573</name>
</gene>
<proteinExistence type="predicted"/>
<name>A0A2A6CL61_PRIPA</name>
<feature type="region of interest" description="Disordered" evidence="1">
    <location>
        <begin position="525"/>
        <end position="588"/>
    </location>
</feature>
<organism evidence="2 3">
    <name type="scientific">Pristionchus pacificus</name>
    <name type="common">Parasitic nematode worm</name>
    <dbReference type="NCBI Taxonomy" id="54126"/>
    <lineage>
        <taxon>Eukaryota</taxon>
        <taxon>Metazoa</taxon>
        <taxon>Ecdysozoa</taxon>
        <taxon>Nematoda</taxon>
        <taxon>Chromadorea</taxon>
        <taxon>Rhabditida</taxon>
        <taxon>Rhabditina</taxon>
        <taxon>Diplogasteromorpha</taxon>
        <taxon>Diplogasteroidea</taxon>
        <taxon>Neodiplogasteridae</taxon>
        <taxon>Pristionchus</taxon>
    </lineage>
</organism>
<feature type="compositionally biased region" description="Basic and acidic residues" evidence="1">
    <location>
        <begin position="659"/>
        <end position="673"/>
    </location>
</feature>
<feature type="compositionally biased region" description="Basic and acidic residues" evidence="1">
    <location>
        <begin position="556"/>
        <end position="588"/>
    </location>
</feature>
<evidence type="ECO:0000313" key="2">
    <source>
        <dbReference type="EnsemblMetazoa" id="PPA05019.1"/>
    </source>
</evidence>
<feature type="region of interest" description="Disordered" evidence="1">
    <location>
        <begin position="227"/>
        <end position="262"/>
    </location>
</feature>
<evidence type="ECO:0000313" key="3">
    <source>
        <dbReference type="Proteomes" id="UP000005239"/>
    </source>
</evidence>
<protein>
    <submittedName>
        <fullName evidence="2">Uncharacterized protein</fullName>
    </submittedName>
</protein>
<feature type="compositionally biased region" description="Polar residues" evidence="1">
    <location>
        <begin position="525"/>
        <end position="537"/>
    </location>
</feature>
<feature type="region of interest" description="Disordered" evidence="1">
    <location>
        <begin position="650"/>
        <end position="682"/>
    </location>
</feature>
<sequence>MFCGRFWHCAVASFGDLQVDSRAPRSQDFNMVDTGDGHYSDSGYPAAVVTTSHGRSVTETNPYLRSKPLRRVITQKITAVVKLLSTANDLMESVEENQLNLDRSPDERMRIIDTSSAHALVLIHPLERYVQILADKIEEWGSRIAAITDPTVMHEEAIYRAEYITACLDPYCRSRRMFEDEETLTLYQQFRNDCAAAISDLQTIINASTTLNVPAYAVPSPLIDAHPSSRSIGPSSLPTAQDTVPRPSSTPISTATERASHTEPTFCHLNMPVDKVVPLSPSRTIHSSTGDSLVHLPPHFEQEPPNVIPSGSIPAREDATCKIERDTSMREELLLPTLSISSSSLIAPSSTAHSENTLHLPRCERRLSTTQPSISPSTTTVRRKTYEESMMEKAERERELRTMRQLKCNEKQRDCDLHQEKSISGSGKIDVIQENKKIDQLLAHKSSVNTLFPSVPFTQLTDTVSSQSSSIVPASHPSMSRPLISPHSIHKLRKIEEPSAVSPVQMSQAMMERASVEGKKILPSVTSHSSACTTHSRTLNDHGQTEKGKTSVMRSSEQKEEKGERETLMNYEEKEPIDQRSDHLDQRSMCSHKESIYSSLEEQEEDGMIMPNPFSLSKEELDMSEMRTIEIFPATSFQTHVSERTKERLFSTLPSSPPVEHRHSLSPEQKEIDVSSSPLSVKRSSEEMKKMIVENEIALTESEESRAIESLELIDDDEHTHDCPFLTSITTTEKTEEQRSSLTDQSTPSTKHNGNEMSSIHLCVKEQEGDTITEDISTYREKKKKIVNEGSTDDDRSLEMFSDHSVHKYSFQSHSISMNRSLIANVGNGKKQGEDEDLGGREQTERLDHMFSTEILDASTVTLEGNTPFPKWTSNVLKMERLEEARKESATAQQDLLSQEAFTSPLLTVTTVIAENPCTISMIVEVNKRVCESQSMRSYDHSLVSSSFDQIEHRLRLLPIQEEEKDPSELNGYGDSDHDVPIDASCSTPSPPTTPHDGIRPDELVNSSADRDSSENLRTLLRPFRFTTVELVGPLYCRDRLIGMEAYALLFTCVETHSIHFEMMWSTEVKEFFSAFTRFTKQRGYSEELWSNTPQPSRHRNIPLSDPLTIAHKKLHSRLELQWRMNWKHDSLEQSLCQELQRTFTDQVKVMVTSLLNGFMTLEKMTNVFIQTEDIVNRMSTETILVRPLLSDDSRKEEVNACLDNHSDFDIEKYYNEFMRERDEVCDEINSLQCLLPDSIHTMHDMDKVNPVEDLSPRQVLQLSEWNHADERSLEESVMKKAVPNYDKDKRAEKVINALDSNLKSNEIREVIYRVMGFPEPCRIRVQPWKPQMIFSRRGFLELTKEFPDPAGLFSPLTVKLKKLAQRLNIGKEMPNWLTNDEKEEVNDFIGRFRTCFFHVPMMPFPIFPEREKNDGEVVVFCHGDQSSYAAAVYWMSSVDNATTLILAKVRLLPSPDPLTRRAYARPEADLLAVELGLSLLHEAQKVLSNHDPEVKIGAATCLTDYRTTFHRLSERHSDKMEMMNWFARQKMAKITEMEGSILRDHSNRTANDNGLKTLKKALRKCDVCKQQHIPVPFDLPSISTMAIVSCLLTVVTPCENASIKSKRTPADLPTELYQSSPPPPITTLLPQMTMQGSNAAMKPMKPPRSLSSWLLPFKPSWNTLSDSFALLFSRVSAVPPRARAERDKRMMIVQGSLIHSSHSDMDIHDLQVADGKKEEPNVRHQQLRLEQEQAKIRERQKLMCIRSPKPEASSSLSKVPDRTTLTAPISQSGDMPSVDDHAASAAESLTEKNSSSQQKHGAIGAMNSLKIEVTGTGRRVMSIDPRMLKKQDAGNIASISKNCTESGRAPQKRKIARCEFCNRTNHSADQCRKVVDEMDRRAVLTKYRRCFSCLSKNCNGICGDRCERCTLKGHHSTICMEEVE</sequence>
<keyword evidence="3" id="KW-1185">Reference proteome</keyword>
<accession>A0A2A6CL61</accession>
<dbReference type="Pfam" id="PF05380">
    <property type="entry name" value="Peptidase_A17"/>
    <property type="match status" value="1"/>
</dbReference>
<dbReference type="EnsemblMetazoa" id="PPA05019.1">
    <property type="protein sequence ID" value="PPA05019.1"/>
    <property type="gene ID" value="WBGene00094573"/>
</dbReference>